<name>A0AAE1F5Y1_PETCI</name>
<gene>
    <name evidence="11" type="ORF">Pcinc_026951</name>
</gene>
<evidence type="ECO:0000256" key="2">
    <source>
        <dbReference type="ARBA" id="ARBA00004481"/>
    </source>
</evidence>
<comment type="similarity">
    <text evidence="4">Belongs to the CDIP1/LITAF family.</text>
</comment>
<evidence type="ECO:0000313" key="12">
    <source>
        <dbReference type="Proteomes" id="UP001286313"/>
    </source>
</evidence>
<evidence type="ECO:0000256" key="3">
    <source>
        <dbReference type="ARBA" id="ARBA00004630"/>
    </source>
</evidence>
<keyword evidence="9" id="KW-1133">Transmembrane helix</keyword>
<reference evidence="11" key="1">
    <citation type="submission" date="2023-10" db="EMBL/GenBank/DDBJ databases">
        <title>Genome assemblies of two species of porcelain crab, Petrolisthes cinctipes and Petrolisthes manimaculis (Anomura: Porcellanidae).</title>
        <authorList>
            <person name="Angst P."/>
        </authorList>
    </citation>
    <scope>NUCLEOTIDE SEQUENCE</scope>
    <source>
        <strain evidence="11">PB745_01</strain>
        <tissue evidence="11">Gill</tissue>
    </source>
</reference>
<organism evidence="11 12">
    <name type="scientific">Petrolisthes cinctipes</name>
    <name type="common">Flat porcelain crab</name>
    <dbReference type="NCBI Taxonomy" id="88211"/>
    <lineage>
        <taxon>Eukaryota</taxon>
        <taxon>Metazoa</taxon>
        <taxon>Ecdysozoa</taxon>
        <taxon>Arthropoda</taxon>
        <taxon>Crustacea</taxon>
        <taxon>Multicrustacea</taxon>
        <taxon>Malacostraca</taxon>
        <taxon>Eumalacostraca</taxon>
        <taxon>Eucarida</taxon>
        <taxon>Decapoda</taxon>
        <taxon>Pleocyemata</taxon>
        <taxon>Anomura</taxon>
        <taxon>Galatheoidea</taxon>
        <taxon>Porcellanidae</taxon>
        <taxon>Petrolisthes</taxon>
    </lineage>
</organism>
<comment type="subcellular location">
    <subcellularLocation>
        <location evidence="2">Endosome membrane</location>
        <topology evidence="2">Peripheral membrane protein</topology>
    </subcellularLocation>
    <subcellularLocation>
        <location evidence="1">Late endosome membrane</location>
    </subcellularLocation>
    <subcellularLocation>
        <location evidence="3">Lysosome membrane</location>
        <topology evidence="3">Peripheral membrane protein</topology>
        <orientation evidence="3">Cytoplasmic side</orientation>
    </subcellularLocation>
</comment>
<evidence type="ECO:0000256" key="9">
    <source>
        <dbReference type="SAM" id="Phobius"/>
    </source>
</evidence>
<dbReference type="InterPro" id="IPR006629">
    <property type="entry name" value="LITAF"/>
</dbReference>
<comment type="caution">
    <text evidence="11">The sequence shown here is derived from an EMBL/GenBank/DDBJ whole genome shotgun (WGS) entry which is preliminary data.</text>
</comment>
<dbReference type="Proteomes" id="UP001286313">
    <property type="component" value="Unassembled WGS sequence"/>
</dbReference>
<dbReference type="AlphaFoldDB" id="A0AAE1F5Y1"/>
<dbReference type="Pfam" id="PF10601">
    <property type="entry name" value="zf-LITAF-like"/>
    <property type="match status" value="1"/>
</dbReference>
<evidence type="ECO:0000256" key="6">
    <source>
        <dbReference type="ARBA" id="ARBA00022833"/>
    </source>
</evidence>
<protein>
    <recommendedName>
        <fullName evidence="10">LITAF domain-containing protein</fullName>
    </recommendedName>
</protein>
<sequence>MDKSKGGQPHPSAPPPYAPPSYSQAVGGVPPQAPFTPQPTFIPAPTAGGPTAVVTTVVPLGPQSTHMICPHCHAEVDTTTKTYPSVVAWLSGLIICIVGCWMGCCLIPCCMNDCMNVEHACPSCGTFLGKYKRG</sequence>
<feature type="compositionally biased region" description="Pro residues" evidence="8">
    <location>
        <begin position="31"/>
        <end position="42"/>
    </location>
</feature>
<evidence type="ECO:0000313" key="11">
    <source>
        <dbReference type="EMBL" id="KAK3867596.1"/>
    </source>
</evidence>
<feature type="transmembrane region" description="Helical" evidence="9">
    <location>
        <begin position="86"/>
        <end position="107"/>
    </location>
</feature>
<dbReference type="EMBL" id="JAWQEG010003170">
    <property type="protein sequence ID" value="KAK3867596.1"/>
    <property type="molecule type" value="Genomic_DNA"/>
</dbReference>
<proteinExistence type="inferred from homology"/>
<feature type="region of interest" description="Disordered" evidence="8">
    <location>
        <begin position="1"/>
        <end position="47"/>
    </location>
</feature>
<keyword evidence="12" id="KW-1185">Reference proteome</keyword>
<dbReference type="PANTHER" id="PTHR23292:SF6">
    <property type="entry name" value="FI16602P1-RELATED"/>
    <property type="match status" value="1"/>
</dbReference>
<evidence type="ECO:0000256" key="8">
    <source>
        <dbReference type="SAM" id="MobiDB-lite"/>
    </source>
</evidence>
<evidence type="ECO:0000259" key="10">
    <source>
        <dbReference type="PROSITE" id="PS51837"/>
    </source>
</evidence>
<keyword evidence="6" id="KW-0862">Zinc</keyword>
<keyword evidence="7 9" id="KW-0472">Membrane</keyword>
<dbReference type="PANTHER" id="PTHR23292">
    <property type="entry name" value="LIPOPOLYSACCHARIDE-INDUCED TUMOR NECROSIS FACTOR-ALPHA FACTOR"/>
    <property type="match status" value="1"/>
</dbReference>
<evidence type="ECO:0000256" key="5">
    <source>
        <dbReference type="ARBA" id="ARBA00022723"/>
    </source>
</evidence>
<dbReference type="GO" id="GO:0005765">
    <property type="term" value="C:lysosomal membrane"/>
    <property type="evidence" value="ECO:0007669"/>
    <property type="project" value="UniProtKB-SubCell"/>
</dbReference>
<dbReference type="GO" id="GO:0008270">
    <property type="term" value="F:zinc ion binding"/>
    <property type="evidence" value="ECO:0007669"/>
    <property type="project" value="TreeGrafter"/>
</dbReference>
<dbReference type="PROSITE" id="PS51837">
    <property type="entry name" value="LITAF"/>
    <property type="match status" value="1"/>
</dbReference>
<feature type="domain" description="LITAF" evidence="10">
    <location>
        <begin position="49"/>
        <end position="133"/>
    </location>
</feature>
<evidence type="ECO:0000256" key="1">
    <source>
        <dbReference type="ARBA" id="ARBA00004414"/>
    </source>
</evidence>
<evidence type="ECO:0000256" key="7">
    <source>
        <dbReference type="ARBA" id="ARBA00023136"/>
    </source>
</evidence>
<dbReference type="InterPro" id="IPR037519">
    <property type="entry name" value="LITAF_fam"/>
</dbReference>
<dbReference type="GO" id="GO:0031902">
    <property type="term" value="C:late endosome membrane"/>
    <property type="evidence" value="ECO:0007669"/>
    <property type="project" value="UniProtKB-SubCell"/>
</dbReference>
<accession>A0AAE1F5Y1</accession>
<dbReference type="SMART" id="SM00714">
    <property type="entry name" value="LITAF"/>
    <property type="match status" value="1"/>
</dbReference>
<evidence type="ECO:0000256" key="4">
    <source>
        <dbReference type="ARBA" id="ARBA00005975"/>
    </source>
</evidence>
<keyword evidence="9" id="KW-0812">Transmembrane</keyword>
<keyword evidence="5" id="KW-0479">Metal-binding</keyword>